<dbReference type="AlphaFoldDB" id="A0A2Z3HA12"/>
<organism evidence="1 2">
    <name type="scientific">Gemmata obscuriglobus</name>
    <dbReference type="NCBI Taxonomy" id="114"/>
    <lineage>
        <taxon>Bacteria</taxon>
        <taxon>Pseudomonadati</taxon>
        <taxon>Planctomycetota</taxon>
        <taxon>Planctomycetia</taxon>
        <taxon>Gemmatales</taxon>
        <taxon>Gemmataceae</taxon>
        <taxon>Gemmata</taxon>
    </lineage>
</organism>
<dbReference type="KEGG" id="gog:C1280_24495"/>
<dbReference type="Gene3D" id="1.10.1740.10">
    <property type="match status" value="1"/>
</dbReference>
<evidence type="ECO:0000313" key="2">
    <source>
        <dbReference type="Proteomes" id="UP000245802"/>
    </source>
</evidence>
<accession>A0A2Z3HA12</accession>
<reference evidence="1 2" key="1">
    <citation type="submission" date="2018-01" db="EMBL/GenBank/DDBJ databases">
        <title>G. obscuriglobus.</title>
        <authorList>
            <person name="Franke J."/>
            <person name="Blomberg W."/>
            <person name="Selmecki A."/>
        </authorList>
    </citation>
    <scope>NUCLEOTIDE SEQUENCE [LARGE SCALE GENOMIC DNA]</scope>
    <source>
        <strain evidence="1 2">DSM 5831</strain>
    </source>
</reference>
<keyword evidence="2" id="KW-1185">Reference proteome</keyword>
<proteinExistence type="predicted"/>
<evidence type="ECO:0000313" key="1">
    <source>
        <dbReference type="EMBL" id="AWM39855.1"/>
    </source>
</evidence>
<protein>
    <submittedName>
        <fullName evidence="1">Sigma-70 family RNA polymerase sigma factor</fullName>
    </submittedName>
</protein>
<dbReference type="Proteomes" id="UP000245802">
    <property type="component" value="Chromosome"/>
</dbReference>
<name>A0A2Z3HA12_9BACT</name>
<dbReference type="EMBL" id="CP025958">
    <property type="protein sequence ID" value="AWM39855.1"/>
    <property type="molecule type" value="Genomic_DNA"/>
</dbReference>
<gene>
    <name evidence="1" type="ORF">C1280_24495</name>
</gene>
<sequence length="215" mass="24243">MLDPEQPEAWEKFQSIYAKWIKGQIVGKLSSPPGKTLQQEIDTLVHDIVSRTWEQFRGKRYDPQKRAHPGSFRAWLKTVVQSVTADAVRSRRRTTRAAGGDSDWLAEVPDAHAVATEFEATFVEDVAERVFSEYLLECKEWQRVVLERRGLRHGNAAPKHGEQFPSLPELSAELGKTVATISDFLTGARSALQKRFRDALDALDMYGLPALAKPL</sequence>